<proteinExistence type="inferred from homology"/>
<gene>
    <name evidence="6" type="ORF">J2S15_000005</name>
</gene>
<dbReference type="SUPFAM" id="SSF53850">
    <property type="entry name" value="Periplasmic binding protein-like II"/>
    <property type="match status" value="1"/>
</dbReference>
<keyword evidence="7" id="KW-1185">Reference proteome</keyword>
<dbReference type="Gene3D" id="3.40.190.290">
    <property type="match status" value="1"/>
</dbReference>
<dbReference type="Pfam" id="PF03466">
    <property type="entry name" value="LysR_substrate"/>
    <property type="match status" value="1"/>
</dbReference>
<dbReference type="PRINTS" id="PR00039">
    <property type="entry name" value="HTHLYSR"/>
</dbReference>
<evidence type="ECO:0000256" key="2">
    <source>
        <dbReference type="ARBA" id="ARBA00023015"/>
    </source>
</evidence>
<dbReference type="RefSeq" id="WP_307404252.1">
    <property type="nucleotide sequence ID" value="NZ_JAUSUR010000001.1"/>
</dbReference>
<dbReference type="CDD" id="cd05466">
    <property type="entry name" value="PBP2_LTTR_substrate"/>
    <property type="match status" value="1"/>
</dbReference>
<dbReference type="Proteomes" id="UP001230220">
    <property type="component" value="Unassembled WGS sequence"/>
</dbReference>
<accession>A0ABU0DXA6</accession>
<dbReference type="Pfam" id="PF00126">
    <property type="entry name" value="HTH_1"/>
    <property type="match status" value="1"/>
</dbReference>
<dbReference type="PANTHER" id="PTHR30346">
    <property type="entry name" value="TRANSCRIPTIONAL DUAL REGULATOR HCAR-RELATED"/>
    <property type="match status" value="1"/>
</dbReference>
<comment type="similarity">
    <text evidence="1">Belongs to the LysR transcriptional regulatory family.</text>
</comment>
<name>A0ABU0DXA6_9FIRM</name>
<keyword evidence="2" id="KW-0805">Transcription regulation</keyword>
<dbReference type="PROSITE" id="PS50931">
    <property type="entry name" value="HTH_LYSR"/>
    <property type="match status" value="1"/>
</dbReference>
<reference evidence="6 7" key="1">
    <citation type="submission" date="2023-07" db="EMBL/GenBank/DDBJ databases">
        <title>Genomic Encyclopedia of Type Strains, Phase IV (KMG-IV): sequencing the most valuable type-strain genomes for metagenomic binning, comparative biology and taxonomic classification.</title>
        <authorList>
            <person name="Goeker M."/>
        </authorList>
    </citation>
    <scope>NUCLEOTIDE SEQUENCE [LARGE SCALE GENOMIC DNA]</scope>
    <source>
        <strain evidence="6 7">DSM 16784</strain>
    </source>
</reference>
<evidence type="ECO:0000256" key="3">
    <source>
        <dbReference type="ARBA" id="ARBA00023125"/>
    </source>
</evidence>
<evidence type="ECO:0000313" key="7">
    <source>
        <dbReference type="Proteomes" id="UP001230220"/>
    </source>
</evidence>
<sequence length="309" mass="36204">MNTLHLKYALEIEKTRSITQAAENLFMAQPNLSKAIKEFEESLGFAIFERGPRGAIPTKQGAEFLSYARNILNQVDKIESISKNFQSEVQQFNVSIPRGSYIASSVVRFVEQLDFHKGIDVNVQETNSVQAITNIVEHRFNLGVIRYDVTFENYFRDYLKDKDLVFEPIWEFENLVIFSKDHPLAQKEDLHISDLDEYVELVHGDTSIPYLHHKKKPNYKENDKKIYVYERASQFEILEMIQGSYMLVSPIPQSMLDRFHLVQRSYSGGANRYKDVLIYHCDYNLSELDRKFVDKLYESKNEVSFQHFQ</sequence>
<keyword evidence="3 6" id="KW-0238">DNA-binding</keyword>
<feature type="domain" description="HTH lysR-type" evidence="5">
    <location>
        <begin position="1"/>
        <end position="58"/>
    </location>
</feature>
<dbReference type="InterPro" id="IPR036388">
    <property type="entry name" value="WH-like_DNA-bd_sf"/>
</dbReference>
<evidence type="ECO:0000259" key="5">
    <source>
        <dbReference type="PROSITE" id="PS50931"/>
    </source>
</evidence>
<dbReference type="PANTHER" id="PTHR30346:SF0">
    <property type="entry name" value="HCA OPERON TRANSCRIPTIONAL ACTIVATOR HCAR"/>
    <property type="match status" value="1"/>
</dbReference>
<organism evidence="6 7">
    <name type="scientific">Breznakia pachnodae</name>
    <dbReference type="NCBI Taxonomy" id="265178"/>
    <lineage>
        <taxon>Bacteria</taxon>
        <taxon>Bacillati</taxon>
        <taxon>Bacillota</taxon>
        <taxon>Erysipelotrichia</taxon>
        <taxon>Erysipelotrichales</taxon>
        <taxon>Erysipelotrichaceae</taxon>
        <taxon>Breznakia</taxon>
    </lineage>
</organism>
<dbReference type="SUPFAM" id="SSF46785">
    <property type="entry name" value="Winged helix' DNA-binding domain"/>
    <property type="match status" value="1"/>
</dbReference>
<protein>
    <submittedName>
        <fullName evidence="6">DNA-binding transcriptional LysR family regulator</fullName>
    </submittedName>
</protein>
<evidence type="ECO:0000256" key="1">
    <source>
        <dbReference type="ARBA" id="ARBA00009437"/>
    </source>
</evidence>
<dbReference type="InterPro" id="IPR036390">
    <property type="entry name" value="WH_DNA-bd_sf"/>
</dbReference>
<dbReference type="InterPro" id="IPR005119">
    <property type="entry name" value="LysR_subst-bd"/>
</dbReference>
<dbReference type="EMBL" id="JAUSUR010000001">
    <property type="protein sequence ID" value="MDQ0359274.1"/>
    <property type="molecule type" value="Genomic_DNA"/>
</dbReference>
<dbReference type="GO" id="GO:0003677">
    <property type="term" value="F:DNA binding"/>
    <property type="evidence" value="ECO:0007669"/>
    <property type="project" value="UniProtKB-KW"/>
</dbReference>
<evidence type="ECO:0000256" key="4">
    <source>
        <dbReference type="ARBA" id="ARBA00023163"/>
    </source>
</evidence>
<keyword evidence="4" id="KW-0804">Transcription</keyword>
<comment type="caution">
    <text evidence="6">The sequence shown here is derived from an EMBL/GenBank/DDBJ whole genome shotgun (WGS) entry which is preliminary data.</text>
</comment>
<dbReference type="InterPro" id="IPR000847">
    <property type="entry name" value="LysR_HTH_N"/>
</dbReference>
<dbReference type="Gene3D" id="1.10.10.10">
    <property type="entry name" value="Winged helix-like DNA-binding domain superfamily/Winged helix DNA-binding domain"/>
    <property type="match status" value="1"/>
</dbReference>
<evidence type="ECO:0000313" key="6">
    <source>
        <dbReference type="EMBL" id="MDQ0359274.1"/>
    </source>
</evidence>